<feature type="transmembrane region" description="Helical" evidence="1">
    <location>
        <begin position="93"/>
        <end position="112"/>
    </location>
</feature>
<evidence type="ECO:0000313" key="2">
    <source>
        <dbReference type="EMBL" id="NIK55916.1"/>
    </source>
</evidence>
<dbReference type="AlphaFoldDB" id="A0A7X5V782"/>
<accession>A0A7X5V782</accession>
<dbReference type="EMBL" id="JAASRO010000001">
    <property type="protein sequence ID" value="NIK55916.1"/>
    <property type="molecule type" value="Genomic_DNA"/>
</dbReference>
<keyword evidence="3" id="KW-1185">Reference proteome</keyword>
<reference evidence="2 3" key="1">
    <citation type="submission" date="2020-03" db="EMBL/GenBank/DDBJ databases">
        <title>Sequencing the genomes of 1000 actinobacteria strains.</title>
        <authorList>
            <person name="Klenk H.-P."/>
        </authorList>
    </citation>
    <scope>NUCLEOTIDE SEQUENCE [LARGE SCALE GENOMIC DNA]</scope>
    <source>
        <strain evidence="2 3">DSM 45490</strain>
    </source>
</reference>
<keyword evidence="1" id="KW-0472">Membrane</keyword>
<keyword evidence="1" id="KW-1133">Transmembrane helix</keyword>
<organism evidence="2 3">
    <name type="scientific">Kribbella shirazensis</name>
    <dbReference type="NCBI Taxonomy" id="1105143"/>
    <lineage>
        <taxon>Bacteria</taxon>
        <taxon>Bacillati</taxon>
        <taxon>Actinomycetota</taxon>
        <taxon>Actinomycetes</taxon>
        <taxon>Propionibacteriales</taxon>
        <taxon>Kribbellaceae</taxon>
        <taxon>Kribbella</taxon>
    </lineage>
</organism>
<dbReference type="Proteomes" id="UP000555407">
    <property type="component" value="Unassembled WGS sequence"/>
</dbReference>
<proteinExistence type="predicted"/>
<feature type="transmembrane region" description="Helical" evidence="1">
    <location>
        <begin position="68"/>
        <end position="87"/>
    </location>
</feature>
<dbReference type="GO" id="GO:0016787">
    <property type="term" value="F:hydrolase activity"/>
    <property type="evidence" value="ECO:0007669"/>
    <property type="project" value="UniProtKB-KW"/>
</dbReference>
<comment type="caution">
    <text evidence="2">The sequence shown here is derived from an EMBL/GenBank/DDBJ whole genome shotgun (WGS) entry which is preliminary data.</text>
</comment>
<keyword evidence="1" id="KW-0812">Transmembrane</keyword>
<feature type="transmembrane region" description="Helical" evidence="1">
    <location>
        <begin position="34"/>
        <end position="56"/>
    </location>
</feature>
<name>A0A7X5V782_9ACTN</name>
<keyword evidence="2" id="KW-0378">Hydrolase</keyword>
<dbReference type="RefSeq" id="WP_167204934.1">
    <property type="nucleotide sequence ID" value="NZ_JAASRO010000001.1"/>
</dbReference>
<gene>
    <name evidence="2" type="ORF">BJY22_001633</name>
</gene>
<evidence type="ECO:0000313" key="3">
    <source>
        <dbReference type="Proteomes" id="UP000555407"/>
    </source>
</evidence>
<sequence length="119" mass="12660">MFAPLTWTLVALSLAAMVYAVVLAARNKRIDWTVLGILGIVEVGLIAQLVVGIAQYSGTDRDVSGPFFIGYLIGALVILPIGAFWALAESSRWGAGALAIACAVIPIVELRLHTLWTPL</sequence>
<evidence type="ECO:0000256" key="1">
    <source>
        <dbReference type="SAM" id="Phobius"/>
    </source>
</evidence>
<protein>
    <submittedName>
        <fullName evidence="2">Putative neutral ceramidase superfamily lipid hydrolase</fullName>
    </submittedName>
</protein>